<reference evidence="1" key="1">
    <citation type="submission" date="2022-08" db="EMBL/GenBank/DDBJ databases">
        <title>Genome Sequence of Lecanicillium fungicola.</title>
        <authorList>
            <person name="Buettner E."/>
        </authorList>
    </citation>
    <scope>NUCLEOTIDE SEQUENCE</scope>
    <source>
        <strain evidence="1">Babe33</strain>
    </source>
</reference>
<organism evidence="1 2">
    <name type="scientific">Zarea fungicola</name>
    <dbReference type="NCBI Taxonomy" id="93591"/>
    <lineage>
        <taxon>Eukaryota</taxon>
        <taxon>Fungi</taxon>
        <taxon>Dikarya</taxon>
        <taxon>Ascomycota</taxon>
        <taxon>Pezizomycotina</taxon>
        <taxon>Sordariomycetes</taxon>
        <taxon>Hypocreomycetidae</taxon>
        <taxon>Hypocreales</taxon>
        <taxon>Cordycipitaceae</taxon>
        <taxon>Zarea</taxon>
    </lineage>
</organism>
<protein>
    <submittedName>
        <fullName evidence="1">Uncharacterized protein</fullName>
    </submittedName>
</protein>
<name>A0ACC1NUE7_9HYPO</name>
<accession>A0ACC1NUE7</accession>
<comment type="caution">
    <text evidence="1">The sequence shown here is derived from an EMBL/GenBank/DDBJ whole genome shotgun (WGS) entry which is preliminary data.</text>
</comment>
<keyword evidence="2" id="KW-1185">Reference proteome</keyword>
<proteinExistence type="predicted"/>
<dbReference type="Proteomes" id="UP001143910">
    <property type="component" value="Unassembled WGS sequence"/>
</dbReference>
<dbReference type="EMBL" id="JANJQO010000051">
    <property type="protein sequence ID" value="KAJ2982935.1"/>
    <property type="molecule type" value="Genomic_DNA"/>
</dbReference>
<gene>
    <name evidence="1" type="ORF">NQ176_g1064</name>
</gene>
<evidence type="ECO:0000313" key="1">
    <source>
        <dbReference type="EMBL" id="KAJ2982935.1"/>
    </source>
</evidence>
<evidence type="ECO:0000313" key="2">
    <source>
        <dbReference type="Proteomes" id="UP001143910"/>
    </source>
</evidence>
<sequence length="501" mass="54204">MSSSSSEWLTTPNGIRYEQPTGLFINNEWLSSKSGDKIIAIDPSTENEITSVHAAGLDDVDLAVRAARDAFNQPSWRNLSGSGRGDLLLKLSMLVEEHRATLASIETWNSGKPLQTTIDEDIAEVISTLKYYAGWADKLHGQVIETTPAKLAYTLREPLGVCGQIIPWNYPLSMAAWKLGPALACGNSVVLKAAEQTPLSILYLANLVKEAGFPPGIVNIINGYGPVAGAAMALHPDVDKIAFTGSTATGREIMKMAATTLKNITLETGGKSPLIVFEDADLEQAIKWAHIGIMSNMGQICSATSRILVHKTLYRKFITGFTKHIAEASTIDDPFKSPFQGPQISESQFIRILDYVQAGLDQGATLEIGGKPVKEEGGKGFFIEPTVFSDVQDSMRIYREEIFGPFAVITPFETDDQAILMANDSIYGLGSAIFTKNISKGHQIARAIHAGMVWINSSNDVDFRVPFGGVKQSGVGRELGEAALEAYTNKKAVHVNIGTIL</sequence>